<dbReference type="EMBL" id="JAUHGG010000003">
    <property type="protein sequence ID" value="MDS1821379.1"/>
    <property type="molecule type" value="Genomic_DNA"/>
</dbReference>
<evidence type="ECO:0000256" key="1">
    <source>
        <dbReference type="SAM" id="Phobius"/>
    </source>
</evidence>
<feature type="transmembrane region" description="Helical" evidence="1">
    <location>
        <begin position="52"/>
        <end position="68"/>
    </location>
</feature>
<comment type="caution">
    <text evidence="2">The sequence shown here is derived from an EMBL/GenBank/DDBJ whole genome shotgun (WGS) entry which is preliminary data.</text>
</comment>
<gene>
    <name evidence="2" type="ORF">QX249_11975</name>
</gene>
<proteinExistence type="predicted"/>
<reference evidence="2" key="1">
    <citation type="submission" date="2023-06" db="EMBL/GenBank/DDBJ databases">
        <title>Genomic Diversity of Vibrio spp. and Metagenomic Analysis of Pathogens in Florida Gulf Coastal Waters Following Hurricane Ian.</title>
        <authorList>
            <person name="Brumfield K.D."/>
        </authorList>
    </citation>
    <scope>NUCLEOTIDE SEQUENCE</scope>
    <source>
        <strain evidence="2">WBS2B-138</strain>
    </source>
</reference>
<organism evidence="2 3">
    <name type="scientific">Vibrio parahaemolyticus</name>
    <dbReference type="NCBI Taxonomy" id="670"/>
    <lineage>
        <taxon>Bacteria</taxon>
        <taxon>Pseudomonadati</taxon>
        <taxon>Pseudomonadota</taxon>
        <taxon>Gammaproteobacteria</taxon>
        <taxon>Vibrionales</taxon>
        <taxon>Vibrionaceae</taxon>
        <taxon>Vibrio</taxon>
    </lineage>
</organism>
<dbReference type="RefSeq" id="WP_311020263.1">
    <property type="nucleotide sequence ID" value="NZ_JAUHGG010000003.1"/>
</dbReference>
<feature type="transmembrane region" description="Helical" evidence="1">
    <location>
        <begin position="89"/>
        <end position="106"/>
    </location>
</feature>
<keyword evidence="1" id="KW-1133">Transmembrane helix</keyword>
<name>A0AAW8PZD0_VIBPH</name>
<keyword evidence="1" id="KW-0812">Transmembrane</keyword>
<dbReference type="Proteomes" id="UP001253193">
    <property type="component" value="Unassembled WGS sequence"/>
</dbReference>
<protein>
    <submittedName>
        <fullName evidence="2">Uncharacterized protein</fullName>
    </submittedName>
</protein>
<sequence length="107" mass="12112">MYIFPVTDRILPISSFEMIGVNVMFLSMCFSVVSSLNVFINGDTSLLEISKSSMVCSLLATVILMFLIQRKSPRPNIEKWTNYPVWCPSVKVAMFMSVNFFITLLAV</sequence>
<keyword evidence="1" id="KW-0472">Membrane</keyword>
<evidence type="ECO:0000313" key="2">
    <source>
        <dbReference type="EMBL" id="MDS1821379.1"/>
    </source>
</evidence>
<dbReference type="AlphaFoldDB" id="A0AAW8PZD0"/>
<evidence type="ECO:0000313" key="3">
    <source>
        <dbReference type="Proteomes" id="UP001253193"/>
    </source>
</evidence>
<accession>A0AAW8PZD0</accession>
<feature type="transmembrane region" description="Helical" evidence="1">
    <location>
        <begin position="21"/>
        <end position="40"/>
    </location>
</feature>